<evidence type="ECO:0000313" key="2">
    <source>
        <dbReference type="Proteomes" id="UP000006247"/>
    </source>
</evidence>
<sequence length="116" mass="12589">MMVVFLQLWVVGAKISYTPRLRIWWCIISAMDIHYFAAARAARGLAHERITTTAATLAELVDELGRLPDTGTTDSGLSLAQVLSRCSFLVDGRHANMDTAISAAERVDVLPPFAGG</sequence>
<dbReference type="Gene3D" id="3.10.20.30">
    <property type="match status" value="1"/>
</dbReference>
<name>C0E758_9CORY</name>
<dbReference type="AlphaFoldDB" id="C0E758"/>
<proteinExistence type="predicted"/>
<dbReference type="Proteomes" id="UP000006247">
    <property type="component" value="Unassembled WGS sequence"/>
</dbReference>
<evidence type="ECO:0000313" key="1">
    <source>
        <dbReference type="EMBL" id="EEG25616.1"/>
    </source>
</evidence>
<dbReference type="CDD" id="cd17040">
    <property type="entry name" value="Ubl_MoaD_like"/>
    <property type="match status" value="1"/>
</dbReference>
<dbReference type="InterPro" id="IPR003749">
    <property type="entry name" value="ThiS/MoaD-like"/>
</dbReference>
<dbReference type="InterPro" id="IPR012675">
    <property type="entry name" value="Beta-grasp_dom_sf"/>
</dbReference>
<comment type="caution">
    <text evidence="1">The sequence shown here is derived from an EMBL/GenBank/DDBJ whole genome shotgun (WGS) entry which is preliminary data.</text>
</comment>
<dbReference type="Pfam" id="PF02597">
    <property type="entry name" value="ThiS"/>
    <property type="match status" value="1"/>
</dbReference>
<dbReference type="InterPro" id="IPR016155">
    <property type="entry name" value="Mopterin_synth/thiamin_S_b"/>
</dbReference>
<organism evidence="1 2">
    <name type="scientific">Corynebacterium matruchotii ATCC 33806</name>
    <dbReference type="NCBI Taxonomy" id="566549"/>
    <lineage>
        <taxon>Bacteria</taxon>
        <taxon>Bacillati</taxon>
        <taxon>Actinomycetota</taxon>
        <taxon>Actinomycetes</taxon>
        <taxon>Mycobacteriales</taxon>
        <taxon>Corynebacteriaceae</taxon>
        <taxon>Corynebacterium</taxon>
    </lineage>
</organism>
<accession>C0E758</accession>
<dbReference type="SUPFAM" id="SSF54285">
    <property type="entry name" value="MoaD/ThiS"/>
    <property type="match status" value="1"/>
</dbReference>
<dbReference type="EMBL" id="ACEB01000051">
    <property type="protein sequence ID" value="EEG25616.1"/>
    <property type="molecule type" value="Genomic_DNA"/>
</dbReference>
<protein>
    <submittedName>
        <fullName evidence="1">ThiS family protein</fullName>
    </submittedName>
</protein>
<gene>
    <name evidence="1" type="ORF">CORMATOL_02845</name>
</gene>
<dbReference type="HOGENOM" id="CLU_114601_2_0_11"/>
<reference evidence="1 2" key="1">
    <citation type="submission" date="2009-01" db="EMBL/GenBank/DDBJ databases">
        <authorList>
            <person name="Fulton L."/>
            <person name="Clifton S."/>
            <person name="Chinwalla A.T."/>
            <person name="Mitreva M."/>
            <person name="Sodergren E."/>
            <person name="Weinstock G."/>
            <person name="Clifton S."/>
            <person name="Dooling D.J."/>
            <person name="Fulton B."/>
            <person name="Minx P."/>
            <person name="Pepin K.H."/>
            <person name="Johnson M."/>
            <person name="Bhonagiri V."/>
            <person name="Nash W.E."/>
            <person name="Mardis E.R."/>
            <person name="Wilson R.K."/>
        </authorList>
    </citation>
    <scope>NUCLEOTIDE SEQUENCE [LARGE SCALE GENOMIC DNA]</scope>
    <source>
        <strain evidence="1 2">ATCC 33806</strain>
    </source>
</reference>